<evidence type="ECO:0000313" key="4">
    <source>
        <dbReference type="Proteomes" id="UP001283361"/>
    </source>
</evidence>
<name>A0AAE0XXQ1_9GAST</name>
<dbReference type="AlphaFoldDB" id="A0AAE0XXQ1"/>
<feature type="region of interest" description="Disordered" evidence="1">
    <location>
        <begin position="386"/>
        <end position="481"/>
    </location>
</feature>
<evidence type="ECO:0000256" key="1">
    <source>
        <dbReference type="SAM" id="MobiDB-lite"/>
    </source>
</evidence>
<feature type="compositionally biased region" description="Polar residues" evidence="1">
    <location>
        <begin position="206"/>
        <end position="225"/>
    </location>
</feature>
<feature type="compositionally biased region" description="Low complexity" evidence="1">
    <location>
        <begin position="454"/>
        <end position="465"/>
    </location>
</feature>
<comment type="caution">
    <text evidence="3">The sequence shown here is derived from an EMBL/GenBank/DDBJ whole genome shotgun (WGS) entry which is preliminary data.</text>
</comment>
<keyword evidence="2" id="KW-1133">Transmembrane helix</keyword>
<feature type="compositionally biased region" description="Polar residues" evidence="1">
    <location>
        <begin position="471"/>
        <end position="481"/>
    </location>
</feature>
<evidence type="ECO:0000313" key="3">
    <source>
        <dbReference type="EMBL" id="KAK3724294.1"/>
    </source>
</evidence>
<accession>A0AAE0XXQ1</accession>
<feature type="compositionally biased region" description="Pro residues" evidence="1">
    <location>
        <begin position="162"/>
        <end position="171"/>
    </location>
</feature>
<keyword evidence="2" id="KW-0472">Membrane</keyword>
<feature type="region of interest" description="Disordered" evidence="1">
    <location>
        <begin position="157"/>
        <end position="241"/>
    </location>
</feature>
<evidence type="ECO:0008006" key="5">
    <source>
        <dbReference type="Google" id="ProtNLM"/>
    </source>
</evidence>
<keyword evidence="4" id="KW-1185">Reference proteome</keyword>
<reference evidence="3" key="1">
    <citation type="journal article" date="2023" name="G3 (Bethesda)">
        <title>A reference genome for the long-term kleptoplast-retaining sea slug Elysia crispata morphotype clarki.</title>
        <authorList>
            <person name="Eastman K.E."/>
            <person name="Pendleton A.L."/>
            <person name="Shaikh M.A."/>
            <person name="Suttiyut T."/>
            <person name="Ogas R."/>
            <person name="Tomko P."/>
            <person name="Gavelis G."/>
            <person name="Widhalm J.R."/>
            <person name="Wisecaver J.H."/>
        </authorList>
    </citation>
    <scope>NUCLEOTIDE SEQUENCE</scope>
    <source>
        <strain evidence="3">ECLA1</strain>
    </source>
</reference>
<feature type="compositionally biased region" description="Polar residues" evidence="1">
    <location>
        <begin position="322"/>
        <end position="338"/>
    </location>
</feature>
<dbReference type="EMBL" id="JAWDGP010007346">
    <property type="protein sequence ID" value="KAK3724294.1"/>
    <property type="molecule type" value="Genomic_DNA"/>
</dbReference>
<dbReference type="Proteomes" id="UP001283361">
    <property type="component" value="Unassembled WGS sequence"/>
</dbReference>
<gene>
    <name evidence="3" type="ORF">RRG08_043291</name>
</gene>
<evidence type="ECO:0000256" key="2">
    <source>
        <dbReference type="SAM" id="Phobius"/>
    </source>
</evidence>
<protein>
    <recommendedName>
        <fullName evidence="5">Vesicular, overexpressed in cancer, prosurvival protein 1</fullName>
    </recommendedName>
</protein>
<keyword evidence="2" id="KW-0812">Transmembrane</keyword>
<sequence>METNQESKCLLTQSRLWPVLSASLRKVILVNVIVLSGQSLPGSCNGRRERSEDDNNKYWYQLWYFWLIVSLFLVGVLLLVFIYCKQQAKQARLEGMGQIRAQMVLPPAYDEPVHLPPPYSVAAAVTDCVQPTRLSHQLQHSSFGYLPHNIADAIPNERAESAPPPYSPPPYSAEEDSQDDRNRPRDVTSLPSRSSTPGSTAARPSHGSSSEQRPVAQANDTNSPGHFNRSFEVHQEPPGYISLPGAMSDDFQERSSVPYRTYYHNSISTSQVADNSNSVYSLSQSQLSINLRRSSSGMTQSMMRQPYDLSANMMCRTSNDAGRTSVSYVPCTNQQQPADTEPSSRPQSVSASSRLCAAALANTFQNERLGLRNSVSSAPNRLTTSLSYNMSDSAPPGGTSHRLYRRNAPSSGKTQNKSSTSTLRSDGVTNVASSSTFVSNANISRTRIANRTVSQQLSSSQNSRLSENHDAQNPLTTPKSP</sequence>
<organism evidence="3 4">
    <name type="scientific">Elysia crispata</name>
    <name type="common">lettuce slug</name>
    <dbReference type="NCBI Taxonomy" id="231223"/>
    <lineage>
        <taxon>Eukaryota</taxon>
        <taxon>Metazoa</taxon>
        <taxon>Spiralia</taxon>
        <taxon>Lophotrochozoa</taxon>
        <taxon>Mollusca</taxon>
        <taxon>Gastropoda</taxon>
        <taxon>Heterobranchia</taxon>
        <taxon>Euthyneura</taxon>
        <taxon>Panpulmonata</taxon>
        <taxon>Sacoglossa</taxon>
        <taxon>Placobranchoidea</taxon>
        <taxon>Plakobranchidae</taxon>
        <taxon>Elysia</taxon>
    </lineage>
</organism>
<proteinExistence type="predicted"/>
<feature type="compositionally biased region" description="Polar residues" evidence="1">
    <location>
        <begin position="189"/>
        <end position="199"/>
    </location>
</feature>
<feature type="compositionally biased region" description="Polar residues" evidence="1">
    <location>
        <begin position="408"/>
        <end position="453"/>
    </location>
</feature>
<feature type="transmembrane region" description="Helical" evidence="2">
    <location>
        <begin position="63"/>
        <end position="84"/>
    </location>
</feature>
<feature type="region of interest" description="Disordered" evidence="1">
    <location>
        <begin position="322"/>
        <end position="351"/>
    </location>
</feature>